<dbReference type="AlphaFoldDB" id="S4NW59"/>
<organism evidence="1">
    <name type="scientific">Pararge aegeria</name>
    <name type="common">speckled wood butterfly</name>
    <dbReference type="NCBI Taxonomy" id="116150"/>
    <lineage>
        <taxon>Eukaryota</taxon>
        <taxon>Metazoa</taxon>
        <taxon>Ecdysozoa</taxon>
        <taxon>Arthropoda</taxon>
        <taxon>Hexapoda</taxon>
        <taxon>Insecta</taxon>
        <taxon>Pterygota</taxon>
        <taxon>Neoptera</taxon>
        <taxon>Endopterygota</taxon>
        <taxon>Lepidoptera</taxon>
        <taxon>Glossata</taxon>
        <taxon>Ditrysia</taxon>
        <taxon>Papilionoidea</taxon>
        <taxon>Nymphalidae</taxon>
        <taxon>Satyrinae</taxon>
        <taxon>Satyrini</taxon>
        <taxon>Parargina</taxon>
        <taxon>Pararge</taxon>
    </lineage>
</organism>
<accession>S4NW59</accession>
<reference evidence="1" key="2">
    <citation type="submission" date="2013-05" db="EMBL/GenBank/DDBJ databases">
        <authorList>
            <person name="Carter J.-M."/>
            <person name="Baker S.C."/>
            <person name="Pink R."/>
            <person name="Carter D.R.F."/>
            <person name="Collins A."/>
            <person name="Tomlin J."/>
            <person name="Gibbs M."/>
            <person name="Breuker C.J."/>
        </authorList>
    </citation>
    <scope>NUCLEOTIDE SEQUENCE</scope>
    <source>
        <tissue evidence="1">Ovary</tissue>
    </source>
</reference>
<name>S4NW59_9NEOP</name>
<reference evidence="1" key="1">
    <citation type="journal article" date="2013" name="BMC Genomics">
        <title>Unscrambling butterfly oogenesis.</title>
        <authorList>
            <person name="Carter J.M."/>
            <person name="Baker S.C."/>
            <person name="Pink R."/>
            <person name="Carter D.R."/>
            <person name="Collins A."/>
            <person name="Tomlin J."/>
            <person name="Gibbs M."/>
            <person name="Breuker C.J."/>
        </authorList>
    </citation>
    <scope>NUCLEOTIDE SEQUENCE</scope>
    <source>
        <tissue evidence="1">Ovary</tissue>
    </source>
</reference>
<evidence type="ECO:0000313" key="1">
    <source>
        <dbReference type="EMBL" id="JAA81244.1"/>
    </source>
</evidence>
<dbReference type="EMBL" id="GAIX01011316">
    <property type="protein sequence ID" value="JAA81244.1"/>
    <property type="molecule type" value="Transcribed_RNA"/>
</dbReference>
<sequence length="67" mass="7871">MYQRTDINCRPECCRLFKISRSQIPASRSLSFVHLVRCKAMRRLFNYSLITGARSQHLGPQRPSFQL</sequence>
<proteinExistence type="predicted"/>
<protein>
    <submittedName>
        <fullName evidence="1">Uncharacterized protein</fullName>
    </submittedName>
</protein>